<evidence type="ECO:0000313" key="1">
    <source>
        <dbReference type="EMBL" id="CAB4594010.1"/>
    </source>
</evidence>
<dbReference type="EMBL" id="CAEZUN010000017">
    <property type="protein sequence ID" value="CAB4594010.1"/>
    <property type="molecule type" value="Genomic_DNA"/>
</dbReference>
<name>A0A6J6G0B9_9ZZZZ</name>
<reference evidence="1" key="1">
    <citation type="submission" date="2020-05" db="EMBL/GenBank/DDBJ databases">
        <authorList>
            <person name="Chiriac C."/>
            <person name="Salcher M."/>
            <person name="Ghai R."/>
            <person name="Kavagutti S V."/>
        </authorList>
    </citation>
    <scope>NUCLEOTIDE SEQUENCE</scope>
</reference>
<organism evidence="1">
    <name type="scientific">freshwater metagenome</name>
    <dbReference type="NCBI Taxonomy" id="449393"/>
    <lineage>
        <taxon>unclassified sequences</taxon>
        <taxon>metagenomes</taxon>
        <taxon>ecological metagenomes</taxon>
    </lineage>
</organism>
<proteinExistence type="predicted"/>
<dbReference type="AlphaFoldDB" id="A0A6J6G0B9"/>
<accession>A0A6J6G0B9</accession>
<sequence length="72" mass="8084">MARQRANELQLSETELVITRDQLNTLRDQVYVLKCAVADVEADLDPDIDPTTRDFKSAVNWLLNAAKPLVDG</sequence>
<gene>
    <name evidence="1" type="ORF">UFOPK1826_00222</name>
</gene>
<protein>
    <submittedName>
        <fullName evidence="1">Unannotated protein</fullName>
    </submittedName>
</protein>